<keyword evidence="8 12" id="KW-0408">Iron</keyword>
<comment type="pathway">
    <text evidence="11">Steroid metabolism; ergosterol biosynthesis.</text>
</comment>
<evidence type="ECO:0000256" key="11">
    <source>
        <dbReference type="ARBA" id="ARBA00029435"/>
    </source>
</evidence>
<dbReference type="GO" id="GO:0008398">
    <property type="term" value="F:sterol 14-demethylase activity"/>
    <property type="evidence" value="ECO:0007669"/>
    <property type="project" value="UniProtKB-ARBA"/>
</dbReference>
<comment type="cofactor">
    <cofactor evidence="1 12">
        <name>heme</name>
        <dbReference type="ChEBI" id="CHEBI:30413"/>
    </cofactor>
</comment>
<evidence type="ECO:0000256" key="1">
    <source>
        <dbReference type="ARBA" id="ARBA00001971"/>
    </source>
</evidence>
<dbReference type="CDD" id="cd11042">
    <property type="entry name" value="CYP51-like"/>
    <property type="match status" value="1"/>
</dbReference>
<evidence type="ECO:0000256" key="6">
    <source>
        <dbReference type="ARBA" id="ARBA00022824"/>
    </source>
</evidence>
<dbReference type="InterPro" id="IPR002403">
    <property type="entry name" value="Cyt_P450_E_grp-IV"/>
</dbReference>
<protein>
    <submittedName>
        <fullName evidence="15">Uncharacterized protein</fullName>
    </submittedName>
</protein>
<reference evidence="15" key="1">
    <citation type="submission" date="2022-10" db="EMBL/GenBank/DDBJ databases">
        <title>Determination and structural analysis of whole genome sequence of Sarocladium strictum F4-1.</title>
        <authorList>
            <person name="Hu L."/>
            <person name="Jiang Y."/>
        </authorList>
    </citation>
    <scope>NUCLEOTIDE SEQUENCE</scope>
    <source>
        <strain evidence="15">F4-1</strain>
    </source>
</reference>
<dbReference type="GO" id="GO:0020037">
    <property type="term" value="F:heme binding"/>
    <property type="evidence" value="ECO:0007669"/>
    <property type="project" value="InterPro"/>
</dbReference>
<accession>A0AA39G9A0</accession>
<dbReference type="GO" id="GO:0005789">
    <property type="term" value="C:endoplasmic reticulum membrane"/>
    <property type="evidence" value="ECO:0007669"/>
    <property type="project" value="UniProtKB-SubCell"/>
</dbReference>
<gene>
    <name evidence="15" type="ORF">NLU13_8966</name>
</gene>
<dbReference type="InterPro" id="IPR001128">
    <property type="entry name" value="Cyt_P450"/>
</dbReference>
<dbReference type="PRINTS" id="PR00385">
    <property type="entry name" value="P450"/>
</dbReference>
<comment type="subcellular location">
    <subcellularLocation>
        <location evidence="2">Endoplasmic reticulum membrane</location>
        <topology evidence="2">Single-pass membrane protein</topology>
    </subcellularLocation>
</comment>
<dbReference type="Pfam" id="PF00067">
    <property type="entry name" value="p450"/>
    <property type="match status" value="1"/>
</dbReference>
<dbReference type="GO" id="GO:0005506">
    <property type="term" value="F:iron ion binding"/>
    <property type="evidence" value="ECO:0007669"/>
    <property type="project" value="InterPro"/>
</dbReference>
<keyword evidence="4 12" id="KW-0349">Heme</keyword>
<name>A0AA39G9A0_SARSR</name>
<evidence type="ECO:0000256" key="13">
    <source>
        <dbReference type="RuleBase" id="RU000461"/>
    </source>
</evidence>
<evidence type="ECO:0000256" key="14">
    <source>
        <dbReference type="SAM" id="MobiDB-lite"/>
    </source>
</evidence>
<feature type="region of interest" description="Disordered" evidence="14">
    <location>
        <begin position="401"/>
        <end position="427"/>
    </location>
</feature>
<evidence type="ECO:0000256" key="10">
    <source>
        <dbReference type="ARBA" id="ARBA00023136"/>
    </source>
</evidence>
<dbReference type="AlphaFoldDB" id="A0AA39G9A0"/>
<dbReference type="InterPro" id="IPR050529">
    <property type="entry name" value="CYP450_sterol_14alpha_dmase"/>
</dbReference>
<dbReference type="PRINTS" id="PR00465">
    <property type="entry name" value="EP450IV"/>
</dbReference>
<keyword evidence="10" id="KW-0472">Membrane</keyword>
<dbReference type="PROSITE" id="PS00086">
    <property type="entry name" value="CYTOCHROME_P450"/>
    <property type="match status" value="1"/>
</dbReference>
<sequence>MLSLPAWSWPALGLVVVVGNIIRQLLPRRKDEAPLVFHWLPFIGNSISYGVDPPKFFARCREKHGDLFTFVLLGKEITVYLGIDGNDFILNGKHNDLSAEEIYGPLCTPVFGRGVVYDCPNSKFMEQKKFVKFGLTTRALESYVPLIAQEVKEYLSENPSFTGQSGVVDVTNAVSQITILTAARSLQGKEVRKRITGEFAALYHDLDQGFSPINFVMPWAPLPRNKKRDVAHAKMNAVYTEIINTRRMSGSEMGPDMIWNLMGCTYKDGKPLPDSEIANLMITLLMAGQHTSASSVSWILFHLASRPDITEELYQEQLSALGRSGQDLPALENSDLAKLPLLKNVIKETLRCHNSIHSVMRKVKNPLAVPGTGYVISPGKVLLASPAVTMLDEQHFREAQSWNPHRWDDQTGGDEEDADVDGADSREIGKGARSPYLPFGAGRHRCIGERFAYVNLGTIVASLVREFKFFTLDGKKGVPATDYTSMFSCPVRPGMVRWERRHKKE</sequence>
<evidence type="ECO:0000256" key="7">
    <source>
        <dbReference type="ARBA" id="ARBA00023002"/>
    </source>
</evidence>
<dbReference type="Proteomes" id="UP001175261">
    <property type="component" value="Unassembled WGS sequence"/>
</dbReference>
<keyword evidence="7 13" id="KW-0560">Oxidoreductase</keyword>
<dbReference type="EMBL" id="JAPDFR010000009">
    <property type="protein sequence ID" value="KAK0383050.1"/>
    <property type="molecule type" value="Genomic_DNA"/>
</dbReference>
<keyword evidence="6" id="KW-0256">Endoplasmic reticulum</keyword>
<feature type="binding site" description="axial binding residue" evidence="12">
    <location>
        <position position="446"/>
    </location>
    <ligand>
        <name>heme</name>
        <dbReference type="ChEBI" id="CHEBI:30413"/>
    </ligand>
    <ligandPart>
        <name>Fe</name>
        <dbReference type="ChEBI" id="CHEBI:18248"/>
    </ligandPart>
</feature>
<keyword evidence="5 12" id="KW-0479">Metal-binding</keyword>
<organism evidence="15 16">
    <name type="scientific">Sarocladium strictum</name>
    <name type="common">Black bundle disease fungus</name>
    <name type="synonym">Acremonium strictum</name>
    <dbReference type="NCBI Taxonomy" id="5046"/>
    <lineage>
        <taxon>Eukaryota</taxon>
        <taxon>Fungi</taxon>
        <taxon>Dikarya</taxon>
        <taxon>Ascomycota</taxon>
        <taxon>Pezizomycotina</taxon>
        <taxon>Sordariomycetes</taxon>
        <taxon>Hypocreomycetidae</taxon>
        <taxon>Hypocreales</taxon>
        <taxon>Sarocladiaceae</taxon>
        <taxon>Sarocladium</taxon>
    </lineage>
</organism>
<comment type="similarity">
    <text evidence="3 13">Belongs to the cytochrome P450 family.</text>
</comment>
<keyword evidence="16" id="KW-1185">Reference proteome</keyword>
<proteinExistence type="inferred from homology"/>
<evidence type="ECO:0000256" key="12">
    <source>
        <dbReference type="PIRSR" id="PIRSR602403-1"/>
    </source>
</evidence>
<evidence type="ECO:0000256" key="4">
    <source>
        <dbReference type="ARBA" id="ARBA00022617"/>
    </source>
</evidence>
<evidence type="ECO:0000256" key="9">
    <source>
        <dbReference type="ARBA" id="ARBA00023033"/>
    </source>
</evidence>
<feature type="compositionally biased region" description="Acidic residues" evidence="14">
    <location>
        <begin position="411"/>
        <end position="422"/>
    </location>
</feature>
<dbReference type="Gene3D" id="1.10.630.10">
    <property type="entry name" value="Cytochrome P450"/>
    <property type="match status" value="1"/>
</dbReference>
<dbReference type="InterPro" id="IPR036396">
    <property type="entry name" value="Cyt_P450_sf"/>
</dbReference>
<evidence type="ECO:0000256" key="3">
    <source>
        <dbReference type="ARBA" id="ARBA00010617"/>
    </source>
</evidence>
<evidence type="ECO:0000313" key="16">
    <source>
        <dbReference type="Proteomes" id="UP001175261"/>
    </source>
</evidence>
<evidence type="ECO:0000256" key="2">
    <source>
        <dbReference type="ARBA" id="ARBA00004389"/>
    </source>
</evidence>
<dbReference type="SUPFAM" id="SSF48264">
    <property type="entry name" value="Cytochrome P450"/>
    <property type="match status" value="1"/>
</dbReference>
<evidence type="ECO:0000256" key="8">
    <source>
        <dbReference type="ARBA" id="ARBA00023004"/>
    </source>
</evidence>
<evidence type="ECO:0000313" key="15">
    <source>
        <dbReference type="EMBL" id="KAK0383050.1"/>
    </source>
</evidence>
<evidence type="ECO:0000256" key="5">
    <source>
        <dbReference type="ARBA" id="ARBA00022723"/>
    </source>
</evidence>
<dbReference type="PANTHER" id="PTHR24304:SF2">
    <property type="entry name" value="24-HYDROXYCHOLESTEROL 7-ALPHA-HYDROXYLASE"/>
    <property type="match status" value="1"/>
</dbReference>
<dbReference type="InterPro" id="IPR017972">
    <property type="entry name" value="Cyt_P450_CS"/>
</dbReference>
<comment type="caution">
    <text evidence="15">The sequence shown here is derived from an EMBL/GenBank/DDBJ whole genome shotgun (WGS) entry which is preliminary data.</text>
</comment>
<dbReference type="PANTHER" id="PTHR24304">
    <property type="entry name" value="CYTOCHROME P450 FAMILY 7"/>
    <property type="match status" value="1"/>
</dbReference>
<keyword evidence="9 13" id="KW-0503">Monooxygenase</keyword>
<dbReference type="FunFam" id="1.10.630.10:FF:000033">
    <property type="entry name" value="14-alpha sterol demethylase"/>
    <property type="match status" value="1"/>
</dbReference>